<gene>
    <name evidence="1" type="ORF">GPU96_02g02300</name>
    <name evidence="2" type="ORF">GPU96_05g10100</name>
</gene>
<dbReference type="EMBL" id="CP075148">
    <property type="protein sequence ID" value="UTX42520.1"/>
    <property type="molecule type" value="Genomic_DNA"/>
</dbReference>
<accession>A0A9Q9F8D1</accession>
<dbReference type="Proteomes" id="UP001059546">
    <property type="component" value="Chromosome V"/>
</dbReference>
<evidence type="ECO:0000313" key="1">
    <source>
        <dbReference type="EMBL" id="UTX42520.1"/>
    </source>
</evidence>
<dbReference type="Proteomes" id="UP001059546">
    <property type="component" value="Chromosome II"/>
</dbReference>
<evidence type="ECO:0000313" key="2">
    <source>
        <dbReference type="EMBL" id="UTX43268.1"/>
    </source>
</evidence>
<dbReference type="EMBL" id="CP075151">
    <property type="protein sequence ID" value="UTX43268.1"/>
    <property type="molecule type" value="Genomic_DNA"/>
</dbReference>
<proteinExistence type="predicted"/>
<sequence length="59" mass="6783">MMHHMLHDALKFSPVCFFSPCKFTVEYSCGVSAVFIMRLLENACILLISIDLCNKKERT</sequence>
<protein>
    <submittedName>
        <fullName evidence="2">Uncharacterized protein</fullName>
    </submittedName>
</protein>
<organism evidence="2 3">
    <name type="scientific">Encephalitozoon hellem</name>
    <name type="common">Microsporidian parasite</name>
    <dbReference type="NCBI Taxonomy" id="27973"/>
    <lineage>
        <taxon>Eukaryota</taxon>
        <taxon>Fungi</taxon>
        <taxon>Fungi incertae sedis</taxon>
        <taxon>Microsporidia</taxon>
        <taxon>Unikaryonidae</taxon>
        <taxon>Encephalitozoon</taxon>
    </lineage>
</organism>
<reference evidence="2" key="1">
    <citation type="submission" date="2021-05" db="EMBL/GenBank/DDBJ databases">
        <title>Encephalitozoon hellem ATCC 50604 Complete Genome.</title>
        <authorList>
            <person name="Mascarenhas dos Santos A.C."/>
            <person name="Julian A.T."/>
            <person name="Pombert J.-F."/>
        </authorList>
    </citation>
    <scope>NUCLEOTIDE SEQUENCE</scope>
    <source>
        <strain evidence="2">ATCC 50604</strain>
    </source>
</reference>
<dbReference type="AlphaFoldDB" id="A0A9Q9F8D1"/>
<name>A0A9Q9F8D1_ENCHE</name>
<evidence type="ECO:0000313" key="3">
    <source>
        <dbReference type="Proteomes" id="UP001059546"/>
    </source>
</evidence>